<sequence>MYVRSTEEGTTFGGNHEPYRSKQAEVTSWRTFNRRFLMYGSTLFKVHFRDSLPNPGLGTSRSSHRPRLGRVPV</sequence>
<feature type="region of interest" description="Disordered" evidence="1">
    <location>
        <begin position="53"/>
        <end position="73"/>
    </location>
</feature>
<evidence type="ECO:0000313" key="3">
    <source>
        <dbReference type="Proteomes" id="UP001152622"/>
    </source>
</evidence>
<dbReference type="Proteomes" id="UP001152622">
    <property type="component" value="Chromosome 8"/>
</dbReference>
<feature type="region of interest" description="Disordered" evidence="1">
    <location>
        <begin position="1"/>
        <end position="20"/>
    </location>
</feature>
<gene>
    <name evidence="2" type="ORF">SKAU_G00231590</name>
</gene>
<accession>A0A9Q1IR95</accession>
<comment type="caution">
    <text evidence="2">The sequence shown here is derived from an EMBL/GenBank/DDBJ whole genome shotgun (WGS) entry which is preliminary data.</text>
</comment>
<evidence type="ECO:0000313" key="2">
    <source>
        <dbReference type="EMBL" id="KAJ8351683.1"/>
    </source>
</evidence>
<keyword evidence="3" id="KW-1185">Reference proteome</keyword>
<dbReference type="EMBL" id="JAINUF010000008">
    <property type="protein sequence ID" value="KAJ8351683.1"/>
    <property type="molecule type" value="Genomic_DNA"/>
</dbReference>
<feature type="compositionally biased region" description="Basic residues" evidence="1">
    <location>
        <begin position="62"/>
        <end position="73"/>
    </location>
</feature>
<evidence type="ECO:0000256" key="1">
    <source>
        <dbReference type="SAM" id="MobiDB-lite"/>
    </source>
</evidence>
<name>A0A9Q1IR95_SYNKA</name>
<protein>
    <submittedName>
        <fullName evidence="2">Uncharacterized protein</fullName>
    </submittedName>
</protein>
<dbReference type="AlphaFoldDB" id="A0A9Q1IR95"/>
<organism evidence="2 3">
    <name type="scientific">Synaphobranchus kaupii</name>
    <name type="common">Kaup's arrowtooth eel</name>
    <dbReference type="NCBI Taxonomy" id="118154"/>
    <lineage>
        <taxon>Eukaryota</taxon>
        <taxon>Metazoa</taxon>
        <taxon>Chordata</taxon>
        <taxon>Craniata</taxon>
        <taxon>Vertebrata</taxon>
        <taxon>Euteleostomi</taxon>
        <taxon>Actinopterygii</taxon>
        <taxon>Neopterygii</taxon>
        <taxon>Teleostei</taxon>
        <taxon>Anguilliformes</taxon>
        <taxon>Synaphobranchidae</taxon>
        <taxon>Synaphobranchus</taxon>
    </lineage>
</organism>
<reference evidence="2" key="1">
    <citation type="journal article" date="2023" name="Science">
        <title>Genome structures resolve the early diversification of teleost fishes.</title>
        <authorList>
            <person name="Parey E."/>
            <person name="Louis A."/>
            <person name="Montfort J."/>
            <person name="Bouchez O."/>
            <person name="Roques C."/>
            <person name="Iampietro C."/>
            <person name="Lluch J."/>
            <person name="Castinel A."/>
            <person name="Donnadieu C."/>
            <person name="Desvignes T."/>
            <person name="Floi Bucao C."/>
            <person name="Jouanno E."/>
            <person name="Wen M."/>
            <person name="Mejri S."/>
            <person name="Dirks R."/>
            <person name="Jansen H."/>
            <person name="Henkel C."/>
            <person name="Chen W.J."/>
            <person name="Zahm M."/>
            <person name="Cabau C."/>
            <person name="Klopp C."/>
            <person name="Thompson A.W."/>
            <person name="Robinson-Rechavi M."/>
            <person name="Braasch I."/>
            <person name="Lecointre G."/>
            <person name="Bobe J."/>
            <person name="Postlethwait J.H."/>
            <person name="Berthelot C."/>
            <person name="Roest Crollius H."/>
            <person name="Guiguen Y."/>
        </authorList>
    </citation>
    <scope>NUCLEOTIDE SEQUENCE</scope>
    <source>
        <strain evidence="2">WJC10195</strain>
    </source>
</reference>
<proteinExistence type="predicted"/>